<dbReference type="AlphaFoldDB" id="A0A5A7SZR3"/>
<evidence type="ECO:0000313" key="2">
    <source>
        <dbReference type="Proteomes" id="UP000321393"/>
    </source>
</evidence>
<accession>A0A5A7SZR3</accession>
<evidence type="ECO:0000313" key="1">
    <source>
        <dbReference type="EMBL" id="KAA0036590.1"/>
    </source>
</evidence>
<comment type="caution">
    <text evidence="1">The sequence shown here is derived from an EMBL/GenBank/DDBJ whole genome shotgun (WGS) entry which is preliminary data.</text>
</comment>
<dbReference type="EMBL" id="SSTE01019582">
    <property type="protein sequence ID" value="KAA0036590.1"/>
    <property type="molecule type" value="Genomic_DNA"/>
</dbReference>
<gene>
    <name evidence="1" type="ORF">E6C27_scaffold191G001060</name>
</gene>
<sequence>MKLIKDYGYTIAYHSKKANVVADTSSRKSLNTTNRGSLALLRELRGFKGILNAGKSKNLMARSQVKLTHEEEIVRSQLKDPEFRKMAEEVKCERRSDYAFRDGDALLKHKRLCAPQIKTLRDSILG</sequence>
<reference evidence="1 2" key="1">
    <citation type="submission" date="2019-08" db="EMBL/GenBank/DDBJ databases">
        <title>Draft genome sequences of two oriental melons (Cucumis melo L. var makuwa).</title>
        <authorList>
            <person name="Kwon S.-Y."/>
        </authorList>
    </citation>
    <scope>NUCLEOTIDE SEQUENCE [LARGE SCALE GENOMIC DNA]</scope>
    <source>
        <strain evidence="2">cv. SW 3</strain>
        <tissue evidence="1">Leaf</tissue>
    </source>
</reference>
<name>A0A5A7SZR3_CUCMM</name>
<proteinExistence type="predicted"/>
<organism evidence="1 2">
    <name type="scientific">Cucumis melo var. makuwa</name>
    <name type="common">Oriental melon</name>
    <dbReference type="NCBI Taxonomy" id="1194695"/>
    <lineage>
        <taxon>Eukaryota</taxon>
        <taxon>Viridiplantae</taxon>
        <taxon>Streptophyta</taxon>
        <taxon>Embryophyta</taxon>
        <taxon>Tracheophyta</taxon>
        <taxon>Spermatophyta</taxon>
        <taxon>Magnoliopsida</taxon>
        <taxon>eudicotyledons</taxon>
        <taxon>Gunneridae</taxon>
        <taxon>Pentapetalae</taxon>
        <taxon>rosids</taxon>
        <taxon>fabids</taxon>
        <taxon>Cucurbitales</taxon>
        <taxon>Cucurbitaceae</taxon>
        <taxon>Benincaseae</taxon>
        <taxon>Cucumis</taxon>
    </lineage>
</organism>
<dbReference type="Proteomes" id="UP000321393">
    <property type="component" value="Unassembled WGS sequence"/>
</dbReference>
<protein>
    <submittedName>
        <fullName evidence="1">Polyprotein</fullName>
    </submittedName>
</protein>